<protein>
    <recommendedName>
        <fullName evidence="4">Hydrophobin</fullName>
    </recommendedName>
</protein>
<name>A0A9W8WRL8_9PLEO</name>
<reference evidence="2" key="1">
    <citation type="submission" date="2022-10" db="EMBL/GenBank/DDBJ databases">
        <title>Tapping the CABI collections for fungal endophytes: first genome assemblies for Collariella, Neodidymelliopsis, Ascochyta clinopodiicola, Didymella pomorum, Didymosphaeria variabile, Neocosmospora piperis and Neocucurbitaria cava.</title>
        <authorList>
            <person name="Hill R."/>
        </authorList>
    </citation>
    <scope>NUCLEOTIDE SEQUENCE</scope>
    <source>
        <strain evidence="2">IMI 360193</strain>
    </source>
</reference>
<keyword evidence="3" id="KW-1185">Reference proteome</keyword>
<evidence type="ECO:0000256" key="1">
    <source>
        <dbReference type="SAM" id="SignalP"/>
    </source>
</evidence>
<keyword evidence="1" id="KW-0732">Signal</keyword>
<dbReference type="Proteomes" id="UP001140562">
    <property type="component" value="Unassembled WGS sequence"/>
</dbReference>
<proteinExistence type="predicted"/>
<feature type="signal peptide" evidence="1">
    <location>
        <begin position="1"/>
        <end position="18"/>
    </location>
</feature>
<accession>A0A9W8WRL8</accession>
<feature type="chain" id="PRO_5040923719" description="Hydrophobin" evidence="1">
    <location>
        <begin position="19"/>
        <end position="89"/>
    </location>
</feature>
<gene>
    <name evidence="2" type="ORF">N0V87_009164</name>
</gene>
<evidence type="ECO:0008006" key="4">
    <source>
        <dbReference type="Google" id="ProtNLM"/>
    </source>
</evidence>
<evidence type="ECO:0000313" key="3">
    <source>
        <dbReference type="Proteomes" id="UP001140562"/>
    </source>
</evidence>
<evidence type="ECO:0000313" key="2">
    <source>
        <dbReference type="EMBL" id="KAJ4331420.1"/>
    </source>
</evidence>
<sequence>MQFTSLFTIAAVAATAFSAALPEAAPATSVTKYECSGTQKPVCCNNESIIGVLVCSVLSNNCDGGNAYCCDVKQTGLINLNSCGQIKLV</sequence>
<dbReference type="EMBL" id="JAPEUV010000150">
    <property type="protein sequence ID" value="KAJ4331420.1"/>
    <property type="molecule type" value="Genomic_DNA"/>
</dbReference>
<organism evidence="2 3">
    <name type="scientific">Didymella glomerata</name>
    <dbReference type="NCBI Taxonomy" id="749621"/>
    <lineage>
        <taxon>Eukaryota</taxon>
        <taxon>Fungi</taxon>
        <taxon>Dikarya</taxon>
        <taxon>Ascomycota</taxon>
        <taxon>Pezizomycotina</taxon>
        <taxon>Dothideomycetes</taxon>
        <taxon>Pleosporomycetidae</taxon>
        <taxon>Pleosporales</taxon>
        <taxon>Pleosporineae</taxon>
        <taxon>Didymellaceae</taxon>
        <taxon>Didymella</taxon>
    </lineage>
</organism>
<comment type="caution">
    <text evidence="2">The sequence shown here is derived from an EMBL/GenBank/DDBJ whole genome shotgun (WGS) entry which is preliminary data.</text>
</comment>
<dbReference type="AlphaFoldDB" id="A0A9W8WRL8"/>